<proteinExistence type="predicted"/>
<feature type="compositionally biased region" description="Polar residues" evidence="1">
    <location>
        <begin position="70"/>
        <end position="80"/>
    </location>
</feature>
<feature type="transmembrane region" description="Helical" evidence="2">
    <location>
        <begin position="139"/>
        <end position="163"/>
    </location>
</feature>
<evidence type="ECO:0000313" key="3">
    <source>
        <dbReference type="EMBL" id="KAL1874490.1"/>
    </source>
</evidence>
<dbReference type="EMBL" id="JAWRVE010000022">
    <property type="protein sequence ID" value="KAL1874490.1"/>
    <property type="molecule type" value="Genomic_DNA"/>
</dbReference>
<feature type="compositionally biased region" description="Polar residues" evidence="1">
    <location>
        <begin position="43"/>
        <end position="53"/>
    </location>
</feature>
<evidence type="ECO:0000313" key="4">
    <source>
        <dbReference type="Proteomes" id="UP001583177"/>
    </source>
</evidence>
<evidence type="ECO:0000256" key="1">
    <source>
        <dbReference type="SAM" id="MobiDB-lite"/>
    </source>
</evidence>
<accession>A0ABR3XFD1</accession>
<sequence>MSSASPAAPNPPAADVAEDSATSAAAAANQSAGTTTTDGAAISTPTTVVQTDPASAPLPPDNSPVPPSPTTLSNPAPSTLSTSEIHLSSVLQHVSSSSLLQTPSTSTISTSLVPDVQVTSTSSTVVPAPVTGNELSTGAVVGIAIGCTAAGIIIGLLASLILFRRHRHPGRYPQEVVEPPDGRRSFDSRAFTATPLEPAGAASGLDQFLPVPRSDKELAGELQSLGYLVQQHVEDNYHLLPAGQDAGVLGQVLADLGLDDGGGAQPGPARLAAMAVDPKTRLEALQHVIARVIFGSLTVESLGKISMLPPSVSWLVREMAPCEKHMGNPEAISVALTRWRQITAFLLNPRRSERGAFIPEDASLEPQAAQLVVEMDKFLGDFVDEKNREHQKHHLQDVVVECARFGYAIFSQPADFTWKFGAGAGSDIVVCPGMEKVSDSQGVRCQPEMMISPEVHRV</sequence>
<keyword evidence="2" id="KW-1133">Transmembrane helix</keyword>
<keyword evidence="2" id="KW-0472">Membrane</keyword>
<reference evidence="3 4" key="1">
    <citation type="journal article" date="2024" name="IMA Fungus">
        <title>IMA Genome - F19 : A genome assembly and annotation guide to empower mycologists, including annotated draft genome sequences of Ceratocystis pirilliformis, Diaporthe australafricana, Fusarium ophioides, Paecilomyces lecythidis, and Sporothrix stenoceras.</title>
        <authorList>
            <person name="Aylward J."/>
            <person name="Wilson A.M."/>
            <person name="Visagie C.M."/>
            <person name="Spraker J."/>
            <person name="Barnes I."/>
            <person name="Buitendag C."/>
            <person name="Ceriani C."/>
            <person name="Del Mar Angel L."/>
            <person name="du Plessis D."/>
            <person name="Fuchs T."/>
            <person name="Gasser K."/>
            <person name="Kramer D."/>
            <person name="Li W."/>
            <person name="Munsamy K."/>
            <person name="Piso A."/>
            <person name="Price J.L."/>
            <person name="Sonnekus B."/>
            <person name="Thomas C."/>
            <person name="van der Nest A."/>
            <person name="van Dijk A."/>
            <person name="van Heerden A."/>
            <person name="van Vuuren N."/>
            <person name="Yilmaz N."/>
            <person name="Duong T.A."/>
            <person name="van der Merwe N.A."/>
            <person name="Wingfield M.J."/>
            <person name="Wingfield B.D."/>
        </authorList>
    </citation>
    <scope>NUCLEOTIDE SEQUENCE [LARGE SCALE GENOMIC DNA]</scope>
    <source>
        <strain evidence="3 4">CMW 18300</strain>
    </source>
</reference>
<comment type="caution">
    <text evidence="3">The sequence shown here is derived from an EMBL/GenBank/DDBJ whole genome shotgun (WGS) entry which is preliminary data.</text>
</comment>
<feature type="compositionally biased region" description="Low complexity" evidence="1">
    <location>
        <begin position="1"/>
        <end position="37"/>
    </location>
</feature>
<dbReference type="Proteomes" id="UP001583177">
    <property type="component" value="Unassembled WGS sequence"/>
</dbReference>
<gene>
    <name evidence="3" type="ORF">Daus18300_003509</name>
</gene>
<feature type="region of interest" description="Disordered" evidence="1">
    <location>
        <begin position="1"/>
        <end position="80"/>
    </location>
</feature>
<organism evidence="3 4">
    <name type="scientific">Diaporthe australafricana</name>
    <dbReference type="NCBI Taxonomy" id="127596"/>
    <lineage>
        <taxon>Eukaryota</taxon>
        <taxon>Fungi</taxon>
        <taxon>Dikarya</taxon>
        <taxon>Ascomycota</taxon>
        <taxon>Pezizomycotina</taxon>
        <taxon>Sordariomycetes</taxon>
        <taxon>Sordariomycetidae</taxon>
        <taxon>Diaporthales</taxon>
        <taxon>Diaporthaceae</taxon>
        <taxon>Diaporthe</taxon>
    </lineage>
</organism>
<evidence type="ECO:0000256" key="2">
    <source>
        <dbReference type="SAM" id="Phobius"/>
    </source>
</evidence>
<name>A0ABR3XFD1_9PEZI</name>
<keyword evidence="4" id="KW-1185">Reference proteome</keyword>
<keyword evidence="2" id="KW-0812">Transmembrane</keyword>
<protein>
    <submittedName>
        <fullName evidence="3">Uncharacterized protein</fullName>
    </submittedName>
</protein>
<feature type="compositionally biased region" description="Pro residues" evidence="1">
    <location>
        <begin position="56"/>
        <end position="69"/>
    </location>
</feature>